<dbReference type="InterPro" id="IPR001245">
    <property type="entry name" value="Ser-Thr/Tyr_kinase_cat_dom"/>
</dbReference>
<dbReference type="SMART" id="SM00060">
    <property type="entry name" value="FN3"/>
    <property type="match status" value="2"/>
</dbReference>
<name>A0A4V3SF81_OPIFE</name>
<dbReference type="SUPFAM" id="SSF56112">
    <property type="entry name" value="Protein kinase-like (PK-like)"/>
    <property type="match status" value="1"/>
</dbReference>
<dbReference type="Pfam" id="PF01404">
    <property type="entry name" value="Ephrin_lbd"/>
    <property type="match status" value="1"/>
</dbReference>
<dbReference type="PROSITE" id="PS50011">
    <property type="entry name" value="PROTEIN_KINASE_DOM"/>
    <property type="match status" value="1"/>
</dbReference>
<dbReference type="Pfam" id="PF07714">
    <property type="entry name" value="PK_Tyr_Ser-Thr"/>
    <property type="match status" value="1"/>
</dbReference>
<comment type="subcellular location">
    <subcellularLocation>
        <location evidence="1">Membrane</location>
        <topology evidence="1">Single-pass type I membrane protein</topology>
    </subcellularLocation>
</comment>
<sequence length="1256" mass="141944">MEDTRKSGWRGWYKNTPKYIGWRPQSRAGTGHSVYSVCDTPKLNMIQKTSNKSVPNLQSAATEETSPLDTSETRHENWLFSPMFDFGETLSIHVGIVFQNHRCGVGPDFENGHRMLCLESIDLMVQYSTKSQNGESLNGFNLLHKVSDEQNKSATDFGASNPFKSFTIQFRSQKGWFQLALRDRGACILVDHLTVYHLACAVAQVNLMQLPETRAGHTSEAQFVKGQCIEGAVLRNLSAGFVESGGAQCLPNGKWRFKMENECICQKGYEFLIGIGTCRSCPRGTYKQHTGNHKCSVCPLNSLALDYGQNRCECLPGYFRLSVDSAESGTMECYGPPSPPRNLGAFKISATTVSLNWTSPLRTGGLNASWYYVKCQGCNGEWVRYNPGTELNTTELLITGLQPNTRYHFTVFARNAVSKMADALWRSFSSISVTTKFAPTTLIRHVAYRWISRTAVNLKWRPFQVTQLYTNSSRYSIREISSSSNNYPKLFEICLLPGLNFRNIEKEPQGVTPVLSGLVKQPLRVYTTRETNLTVHNLSADKEYLIQVRAQNFQGVGPFSSPVHLSRIELQQKNNVAMTERNTDSGSQFNEYGDSFNGTLFVEANFSDPYLQPGQVKNHHPVNRSTNRESSFGLVFGTGIGLLLLMGLLGVLVLKCKSKHPTNLWRHLCLNFSRLPGTSIRADANKKQYRNFWSKHLHIIPEEAVQVSKKIGENHLGPVYVGVAKDFVLFGGQMSLKHGKVLSELNSNYTSIVRCCFKPTLTSAPFYPTRDAFVPLGITLHNELCGKYSSESTTRKTTNGEHVLLQSLQKTEFCQKEENFGTNMQYSDSATYRHKLIQYLRMIRELRHCRVVQFYGIWLQQCGINSVPFLVTEWLPAGNLDSYIKHILERYEGEDLSNPPVQDLYQHNTLLAPSQVFAMLVDISIGLEYLHDRGYAYGNLNSSMILLDNRLGCKLQLSIYPVCLPMKYSTSARPAPKFRWEFCSRRINAHNRPDRKTTKFEPVMLNNELSMEQVPGNDTSQSVQLTNPINLTVGTTNEDILLSKYYQILCDRLHTKDDNAPLENCYDRKMCQALASICEALKARDIWGFGGIQIELWLVHLLMKTVTLRTLKGTRIEDEAKNVNTSSHLSNVPHSVQRSHTFPAFLKCSKETVVYGSTGITDWDPQQPHSIERAALHEAEQPPNLSSLLKRVLTLNDLYGLLELIYPQFSIGTLIKICRSEYGDGHIILHSICRRMRIQLYMAGHSVHTSLETQMH</sequence>
<dbReference type="InterPro" id="IPR050449">
    <property type="entry name" value="Ephrin_rcpt_TKs"/>
</dbReference>
<dbReference type="PROSITE" id="PS50853">
    <property type="entry name" value="FN3"/>
    <property type="match status" value="1"/>
</dbReference>
<dbReference type="InterPro" id="IPR000719">
    <property type="entry name" value="Prot_kinase_dom"/>
</dbReference>
<dbReference type="SUPFAM" id="SSF49785">
    <property type="entry name" value="Galactose-binding domain-like"/>
    <property type="match status" value="1"/>
</dbReference>
<dbReference type="InterPro" id="IPR001090">
    <property type="entry name" value="Ephrin_rcpt_lig-bd_dom"/>
</dbReference>
<dbReference type="Proteomes" id="UP000308267">
    <property type="component" value="Unassembled WGS sequence"/>
</dbReference>
<dbReference type="Pfam" id="PF00041">
    <property type="entry name" value="fn3"/>
    <property type="match status" value="1"/>
</dbReference>
<dbReference type="AlphaFoldDB" id="A0A4V3SF81"/>
<dbReference type="Gene3D" id="1.10.510.10">
    <property type="entry name" value="Transferase(Phosphotransferase) domain 1"/>
    <property type="match status" value="1"/>
</dbReference>
<dbReference type="Gene3D" id="2.60.40.10">
    <property type="entry name" value="Immunoglobulins"/>
    <property type="match status" value="2"/>
</dbReference>
<dbReference type="PANTHER" id="PTHR46877">
    <property type="entry name" value="EPH RECEPTOR A5"/>
    <property type="match status" value="1"/>
</dbReference>
<keyword evidence="2 10" id="KW-0812">Transmembrane</keyword>
<organism evidence="14 15">
    <name type="scientific">Opisthorchis felineus</name>
    <dbReference type="NCBI Taxonomy" id="147828"/>
    <lineage>
        <taxon>Eukaryota</taxon>
        <taxon>Metazoa</taxon>
        <taxon>Spiralia</taxon>
        <taxon>Lophotrochozoa</taxon>
        <taxon>Platyhelminthes</taxon>
        <taxon>Trematoda</taxon>
        <taxon>Digenea</taxon>
        <taxon>Opisthorchiida</taxon>
        <taxon>Opisthorchiata</taxon>
        <taxon>Opisthorchiidae</taxon>
        <taxon>Opisthorchis</taxon>
    </lineage>
</organism>
<gene>
    <name evidence="14" type="ORF">CRM22_004816</name>
</gene>
<evidence type="ECO:0000259" key="11">
    <source>
        <dbReference type="PROSITE" id="PS50011"/>
    </source>
</evidence>
<keyword evidence="6 10" id="KW-1133">Transmembrane helix</keyword>
<evidence type="ECO:0000313" key="14">
    <source>
        <dbReference type="EMBL" id="TGZ67394.1"/>
    </source>
</evidence>
<accession>A0A4V3SF81</accession>
<keyword evidence="5" id="KW-0067">ATP-binding</keyword>
<comment type="caution">
    <text evidence="14">The sequence shown here is derived from an EMBL/GenBank/DDBJ whole genome shotgun (WGS) entry which is preliminary data.</text>
</comment>
<dbReference type="InterPro" id="IPR011641">
    <property type="entry name" value="Tyr-kin_ephrin_A/B_rcpt-like"/>
</dbReference>
<dbReference type="GO" id="GO:0030425">
    <property type="term" value="C:dendrite"/>
    <property type="evidence" value="ECO:0007669"/>
    <property type="project" value="TreeGrafter"/>
</dbReference>
<dbReference type="Pfam" id="PF07699">
    <property type="entry name" value="Ephrin_rec_like"/>
    <property type="match status" value="1"/>
</dbReference>
<dbReference type="OrthoDB" id="4062651at2759"/>
<dbReference type="InterPro" id="IPR008979">
    <property type="entry name" value="Galactose-bd-like_sf"/>
</dbReference>
<feature type="transmembrane region" description="Helical" evidence="10">
    <location>
        <begin position="632"/>
        <end position="654"/>
    </location>
</feature>
<evidence type="ECO:0000256" key="1">
    <source>
        <dbReference type="ARBA" id="ARBA00004479"/>
    </source>
</evidence>
<evidence type="ECO:0000259" key="13">
    <source>
        <dbReference type="PROSITE" id="PS51550"/>
    </source>
</evidence>
<keyword evidence="15" id="KW-1185">Reference proteome</keyword>
<dbReference type="EMBL" id="SJOL01006418">
    <property type="protein sequence ID" value="TGZ67395.1"/>
    <property type="molecule type" value="Genomic_DNA"/>
</dbReference>
<evidence type="ECO:0000256" key="3">
    <source>
        <dbReference type="ARBA" id="ARBA00022737"/>
    </source>
</evidence>
<dbReference type="InterPro" id="IPR036116">
    <property type="entry name" value="FN3_sf"/>
</dbReference>
<dbReference type="InterPro" id="IPR011009">
    <property type="entry name" value="Kinase-like_dom_sf"/>
</dbReference>
<dbReference type="PROSITE" id="PS51550">
    <property type="entry name" value="EPH_LBD"/>
    <property type="match status" value="1"/>
</dbReference>
<feature type="region of interest" description="Disordered" evidence="9">
    <location>
        <begin position="49"/>
        <end position="70"/>
    </location>
</feature>
<evidence type="ECO:0000256" key="5">
    <source>
        <dbReference type="ARBA" id="ARBA00022840"/>
    </source>
</evidence>
<evidence type="ECO:0000256" key="8">
    <source>
        <dbReference type="ARBA" id="ARBA00023170"/>
    </source>
</evidence>
<dbReference type="STRING" id="147828.A0A4V3SF81"/>
<dbReference type="SUPFAM" id="SSF49265">
    <property type="entry name" value="Fibronectin type III"/>
    <property type="match status" value="1"/>
</dbReference>
<proteinExistence type="predicted"/>
<evidence type="ECO:0000256" key="4">
    <source>
        <dbReference type="ARBA" id="ARBA00022741"/>
    </source>
</evidence>
<evidence type="ECO:0000256" key="9">
    <source>
        <dbReference type="SAM" id="MobiDB-lite"/>
    </source>
</evidence>
<evidence type="ECO:0008006" key="16">
    <source>
        <dbReference type="Google" id="ProtNLM"/>
    </source>
</evidence>
<dbReference type="Gene3D" id="2.10.50.10">
    <property type="entry name" value="Tumor Necrosis Factor Receptor, subunit A, domain 2"/>
    <property type="match status" value="1"/>
</dbReference>
<protein>
    <recommendedName>
        <fullName evidence="16">Receptor protein-tyrosine kinase</fullName>
    </recommendedName>
</protein>
<dbReference type="SUPFAM" id="SSF57184">
    <property type="entry name" value="Growth factor receptor domain"/>
    <property type="match status" value="1"/>
</dbReference>
<keyword evidence="7 10" id="KW-0472">Membrane</keyword>
<evidence type="ECO:0000259" key="12">
    <source>
        <dbReference type="PROSITE" id="PS50853"/>
    </source>
</evidence>
<dbReference type="GO" id="GO:0007411">
    <property type="term" value="P:axon guidance"/>
    <property type="evidence" value="ECO:0007669"/>
    <property type="project" value="TreeGrafter"/>
</dbReference>
<dbReference type="InterPro" id="IPR013783">
    <property type="entry name" value="Ig-like_fold"/>
</dbReference>
<evidence type="ECO:0000313" key="15">
    <source>
        <dbReference type="Proteomes" id="UP000308267"/>
    </source>
</evidence>
<evidence type="ECO:0000256" key="10">
    <source>
        <dbReference type="SAM" id="Phobius"/>
    </source>
</evidence>
<evidence type="ECO:0000256" key="2">
    <source>
        <dbReference type="ARBA" id="ARBA00022692"/>
    </source>
</evidence>
<dbReference type="FunFam" id="2.10.50.10:FF:000001">
    <property type="entry name" value="Ephrin type-A receptor 5"/>
    <property type="match status" value="1"/>
</dbReference>
<feature type="domain" description="Fibronectin type-III" evidence="12">
    <location>
        <begin position="339"/>
        <end position="440"/>
    </location>
</feature>
<dbReference type="InterPro" id="IPR009030">
    <property type="entry name" value="Growth_fac_rcpt_cys_sf"/>
</dbReference>
<dbReference type="CDD" id="cd00063">
    <property type="entry name" value="FN3"/>
    <property type="match status" value="2"/>
</dbReference>
<keyword evidence="3" id="KW-0677">Repeat</keyword>
<evidence type="ECO:0000256" key="6">
    <source>
        <dbReference type="ARBA" id="ARBA00022989"/>
    </source>
</evidence>
<dbReference type="InterPro" id="IPR003961">
    <property type="entry name" value="FN3_dom"/>
</dbReference>
<keyword evidence="4" id="KW-0547">Nucleotide-binding</keyword>
<dbReference type="EMBL" id="SJOL01006418">
    <property type="protein sequence ID" value="TGZ67394.1"/>
    <property type="molecule type" value="Genomic_DNA"/>
</dbReference>
<dbReference type="PANTHER" id="PTHR46877:SF14">
    <property type="entry name" value="RECEPTOR PROTEIN-TYROSINE KINASE"/>
    <property type="match status" value="1"/>
</dbReference>
<dbReference type="SMART" id="SM01411">
    <property type="entry name" value="Ephrin_rec_like"/>
    <property type="match status" value="1"/>
</dbReference>
<dbReference type="GO" id="GO:0005886">
    <property type="term" value="C:plasma membrane"/>
    <property type="evidence" value="ECO:0007669"/>
    <property type="project" value="TreeGrafter"/>
</dbReference>
<feature type="domain" description="Protein kinase" evidence="11">
    <location>
        <begin position="705"/>
        <end position="1199"/>
    </location>
</feature>
<keyword evidence="8" id="KW-0675">Receptor</keyword>
<evidence type="ECO:0000256" key="7">
    <source>
        <dbReference type="ARBA" id="ARBA00023136"/>
    </source>
</evidence>
<feature type="domain" description="Eph LBD" evidence="13">
    <location>
        <begin position="1"/>
        <end position="205"/>
    </location>
</feature>
<dbReference type="Gene3D" id="2.60.120.260">
    <property type="entry name" value="Galactose-binding domain-like"/>
    <property type="match status" value="1"/>
</dbReference>
<dbReference type="GO" id="GO:0005524">
    <property type="term" value="F:ATP binding"/>
    <property type="evidence" value="ECO:0007669"/>
    <property type="project" value="UniProtKB-KW"/>
</dbReference>
<dbReference type="GO" id="GO:0005005">
    <property type="term" value="F:transmembrane-ephrin receptor activity"/>
    <property type="evidence" value="ECO:0007669"/>
    <property type="project" value="TreeGrafter"/>
</dbReference>
<reference evidence="14 15" key="1">
    <citation type="journal article" date="2019" name="BMC Genomics">
        <title>New insights from Opisthorchis felineus genome: update on genomics of the epidemiologically important liver flukes.</title>
        <authorList>
            <person name="Ershov N.I."/>
            <person name="Mordvinov V.A."/>
            <person name="Prokhortchouk E.B."/>
            <person name="Pakharukova M.Y."/>
            <person name="Gunbin K.V."/>
            <person name="Ustyantsev K."/>
            <person name="Genaev M.A."/>
            <person name="Blinov A.G."/>
            <person name="Mazur A."/>
            <person name="Boulygina E."/>
            <person name="Tsygankova S."/>
            <person name="Khrameeva E."/>
            <person name="Chekanov N."/>
            <person name="Fan G."/>
            <person name="Xiao A."/>
            <person name="Zhang H."/>
            <person name="Xu X."/>
            <person name="Yang H."/>
            <person name="Solovyev V."/>
            <person name="Lee S.M."/>
            <person name="Liu X."/>
            <person name="Afonnikov D.A."/>
            <person name="Skryabin K.G."/>
        </authorList>
    </citation>
    <scope>NUCLEOTIDE SEQUENCE [LARGE SCALE GENOMIC DNA]</scope>
    <source>
        <strain evidence="14">AK-0245</strain>
        <tissue evidence="14">Whole organism</tissue>
    </source>
</reference>